<dbReference type="AlphaFoldDB" id="A0A4Y7PZT7"/>
<evidence type="ECO:0000256" key="4">
    <source>
        <dbReference type="ARBA" id="ARBA00023163"/>
    </source>
</evidence>
<dbReference type="GO" id="GO:0005634">
    <property type="term" value="C:nucleus"/>
    <property type="evidence" value="ECO:0007669"/>
    <property type="project" value="UniProtKB-SubCell"/>
</dbReference>
<dbReference type="Proteomes" id="UP000294933">
    <property type="component" value="Unassembled WGS sequence"/>
</dbReference>
<feature type="compositionally biased region" description="Low complexity" evidence="6">
    <location>
        <begin position="133"/>
        <end position="148"/>
    </location>
</feature>
<evidence type="ECO:0000313" key="9">
    <source>
        <dbReference type="Proteomes" id="UP000294933"/>
    </source>
</evidence>
<reference evidence="8 9" key="1">
    <citation type="submission" date="2018-06" db="EMBL/GenBank/DDBJ databases">
        <title>A transcriptomic atlas of mushroom development highlights an independent origin of complex multicellularity.</title>
        <authorList>
            <consortium name="DOE Joint Genome Institute"/>
            <person name="Krizsan K."/>
            <person name="Almasi E."/>
            <person name="Merenyi Z."/>
            <person name="Sahu N."/>
            <person name="Viragh M."/>
            <person name="Koszo T."/>
            <person name="Mondo S."/>
            <person name="Kiss B."/>
            <person name="Balint B."/>
            <person name="Kues U."/>
            <person name="Barry K."/>
            <person name="Hegedus J.C."/>
            <person name="Henrissat B."/>
            <person name="Johnson J."/>
            <person name="Lipzen A."/>
            <person name="Ohm R."/>
            <person name="Nagy I."/>
            <person name="Pangilinan J."/>
            <person name="Yan J."/>
            <person name="Xiong Y."/>
            <person name="Grigoriev I.V."/>
            <person name="Hibbett D.S."/>
            <person name="Nagy L.G."/>
        </authorList>
    </citation>
    <scope>NUCLEOTIDE SEQUENCE [LARGE SCALE GENOMIC DNA]</scope>
    <source>
        <strain evidence="8 9">SZMC22713</strain>
    </source>
</reference>
<evidence type="ECO:0000256" key="5">
    <source>
        <dbReference type="ARBA" id="ARBA00023242"/>
    </source>
</evidence>
<dbReference type="PANTHER" id="PTHR47338">
    <property type="entry name" value="ZN(II)2CYS6 TRANSCRIPTION FACTOR (EUROFUNG)-RELATED"/>
    <property type="match status" value="1"/>
</dbReference>
<evidence type="ECO:0000259" key="7">
    <source>
        <dbReference type="PROSITE" id="PS50048"/>
    </source>
</evidence>
<dbReference type="Pfam" id="PF04082">
    <property type="entry name" value="Fungal_trans"/>
    <property type="match status" value="1"/>
</dbReference>
<dbReference type="Gene3D" id="4.10.240.10">
    <property type="entry name" value="Zn(2)-C6 fungal-type DNA-binding domain"/>
    <property type="match status" value="1"/>
</dbReference>
<dbReference type="SUPFAM" id="SSF57701">
    <property type="entry name" value="Zn2/Cys6 DNA-binding domain"/>
    <property type="match status" value="1"/>
</dbReference>
<feature type="domain" description="Zn(2)-C6 fungal-type" evidence="7">
    <location>
        <begin position="32"/>
        <end position="64"/>
    </location>
</feature>
<organism evidence="8 9">
    <name type="scientific">Rickenella mellea</name>
    <dbReference type="NCBI Taxonomy" id="50990"/>
    <lineage>
        <taxon>Eukaryota</taxon>
        <taxon>Fungi</taxon>
        <taxon>Dikarya</taxon>
        <taxon>Basidiomycota</taxon>
        <taxon>Agaricomycotina</taxon>
        <taxon>Agaricomycetes</taxon>
        <taxon>Hymenochaetales</taxon>
        <taxon>Rickenellaceae</taxon>
        <taxon>Rickenella</taxon>
    </lineage>
</organism>
<dbReference type="OrthoDB" id="2309723at2759"/>
<evidence type="ECO:0000256" key="3">
    <source>
        <dbReference type="ARBA" id="ARBA00023015"/>
    </source>
</evidence>
<feature type="region of interest" description="Disordered" evidence="6">
    <location>
        <begin position="133"/>
        <end position="164"/>
    </location>
</feature>
<feature type="region of interest" description="Disordered" evidence="6">
    <location>
        <begin position="1"/>
        <end position="26"/>
    </location>
</feature>
<keyword evidence="5" id="KW-0539">Nucleus</keyword>
<gene>
    <name evidence="8" type="ORF">BD410DRAFT_899724</name>
</gene>
<feature type="compositionally biased region" description="Basic and acidic residues" evidence="6">
    <location>
        <begin position="10"/>
        <end position="24"/>
    </location>
</feature>
<dbReference type="EMBL" id="ML170190">
    <property type="protein sequence ID" value="TDL20139.1"/>
    <property type="molecule type" value="Genomic_DNA"/>
</dbReference>
<evidence type="ECO:0000256" key="2">
    <source>
        <dbReference type="ARBA" id="ARBA00022723"/>
    </source>
</evidence>
<dbReference type="PROSITE" id="PS50048">
    <property type="entry name" value="ZN2_CY6_FUNGAL_2"/>
    <property type="match status" value="1"/>
</dbReference>
<dbReference type="InterPro" id="IPR050815">
    <property type="entry name" value="TF_fung"/>
</dbReference>
<dbReference type="GO" id="GO:0003677">
    <property type="term" value="F:DNA binding"/>
    <property type="evidence" value="ECO:0007669"/>
    <property type="project" value="InterPro"/>
</dbReference>
<protein>
    <recommendedName>
        <fullName evidence="7">Zn(2)-C6 fungal-type domain-containing protein</fullName>
    </recommendedName>
</protein>
<comment type="subcellular location">
    <subcellularLocation>
        <location evidence="1">Nucleus</location>
    </subcellularLocation>
</comment>
<keyword evidence="2" id="KW-0479">Metal-binding</keyword>
<dbReference type="InterPro" id="IPR007219">
    <property type="entry name" value="XnlR_reg_dom"/>
</dbReference>
<evidence type="ECO:0000313" key="8">
    <source>
        <dbReference type="EMBL" id="TDL20139.1"/>
    </source>
</evidence>
<dbReference type="InterPro" id="IPR001138">
    <property type="entry name" value="Zn2Cys6_DnaBD"/>
</dbReference>
<dbReference type="SMART" id="SM00906">
    <property type="entry name" value="Fungal_trans"/>
    <property type="match status" value="1"/>
</dbReference>
<dbReference type="PANTHER" id="PTHR47338:SF29">
    <property type="entry name" value="ZN(2)-C6 FUNGAL-TYPE DOMAIN-CONTAINING PROTEIN"/>
    <property type="match status" value="1"/>
</dbReference>
<proteinExistence type="predicted"/>
<dbReference type="CDD" id="cd00067">
    <property type="entry name" value="GAL4"/>
    <property type="match status" value="1"/>
</dbReference>
<dbReference type="VEuPathDB" id="FungiDB:BD410DRAFT_899724"/>
<dbReference type="PROSITE" id="PS00463">
    <property type="entry name" value="ZN2_CY6_FUNGAL_1"/>
    <property type="match status" value="1"/>
</dbReference>
<keyword evidence="4" id="KW-0804">Transcription</keyword>
<dbReference type="Pfam" id="PF00172">
    <property type="entry name" value="Zn_clus"/>
    <property type="match status" value="1"/>
</dbReference>
<dbReference type="SMART" id="SM00066">
    <property type="entry name" value="GAL4"/>
    <property type="match status" value="1"/>
</dbReference>
<dbReference type="GO" id="GO:0000981">
    <property type="term" value="F:DNA-binding transcription factor activity, RNA polymerase II-specific"/>
    <property type="evidence" value="ECO:0007669"/>
    <property type="project" value="InterPro"/>
</dbReference>
<dbReference type="InterPro" id="IPR036864">
    <property type="entry name" value="Zn2-C6_fun-type_DNA-bd_sf"/>
</dbReference>
<sequence>MRSAVATQKGVDRPESSRAARKVENPLQRGSACLSCRKRKMKCDATKPVCRQCVKANRSDDCEYDDGRQKSRTQILQEKIAKLEDRIRELDSSASDSSSSLASSSKYNQLSLGNLGQRGTDSADNVFSSRYSPLSPSLSASSSPQSRSIGTPSPLARITDPYSESDTRIASSSDAFLQHGVFGSQDFGEFSGGFPSDPQDMDMINQPSKSPLSQYEILWYEPEYLAPTDRDVLLNIFMPHSQQCGFTAHPERLRSEDGPHPALMNAIYVLACHFSHSQPLAEQEPRFLTRALRGVSTALEHSDRLVDIVQASCLLAVYFYSKARLLEGYYHASSAARLAVTLGLHQIRTPVWNARDGFAADAWQGFPCGTVPVPPPKDALELGERIHAFWQVFVVDRCWSVATGLPSSLPDDDHPQLHISTVWPNSISDFQNGNLANIDYSTLDTLYTRPVPSFPICPSTETLRAKAAAFFERASRVASLCTESGNWDQFSQMEISIVRFLQSLPFYSRTALAPSGESFDTGFPMLHIDYELVAVHTLMYVSTIQLHHENAQADNISRMNCVNSARSVTYIVRQLGATDFPFLDPIIGACWLCAAEVFIREKQYNIDDQATDDELDTIISALKALSHTFPLAHHQAEKIERSRAELSIHSMLSLPVSVA</sequence>
<keyword evidence="9" id="KW-1185">Reference proteome</keyword>
<accession>A0A4Y7PZT7</accession>
<dbReference type="GO" id="GO:0008270">
    <property type="term" value="F:zinc ion binding"/>
    <property type="evidence" value="ECO:0007669"/>
    <property type="project" value="InterPro"/>
</dbReference>
<dbReference type="CDD" id="cd14725">
    <property type="entry name" value="ZIP_Gal4-like_2"/>
    <property type="match status" value="1"/>
</dbReference>
<evidence type="ECO:0000256" key="6">
    <source>
        <dbReference type="SAM" id="MobiDB-lite"/>
    </source>
</evidence>
<dbReference type="CDD" id="cd12148">
    <property type="entry name" value="fungal_TF_MHR"/>
    <property type="match status" value="1"/>
</dbReference>
<keyword evidence="3" id="KW-0805">Transcription regulation</keyword>
<dbReference type="GO" id="GO:0006351">
    <property type="term" value="P:DNA-templated transcription"/>
    <property type="evidence" value="ECO:0007669"/>
    <property type="project" value="InterPro"/>
</dbReference>
<name>A0A4Y7PZT7_9AGAM</name>
<dbReference type="STRING" id="50990.A0A4Y7PZT7"/>
<evidence type="ECO:0000256" key="1">
    <source>
        <dbReference type="ARBA" id="ARBA00004123"/>
    </source>
</evidence>